<name>A0A660HQX5_9EURY</name>
<dbReference type="PANTHER" id="PTHR44119">
    <property type="entry name" value="MAGNESIUM-CHELATASE SUBUNIT CHLH, CHLOROPLASTIC"/>
    <property type="match status" value="1"/>
</dbReference>
<feature type="compositionally biased region" description="Low complexity" evidence="1">
    <location>
        <begin position="178"/>
        <end position="226"/>
    </location>
</feature>
<dbReference type="KEGG" id="mfz:AOB57_005075"/>
<evidence type="ECO:0000313" key="7">
    <source>
        <dbReference type="Proteomes" id="UP000585579"/>
    </source>
</evidence>
<evidence type="ECO:0000259" key="3">
    <source>
        <dbReference type="Pfam" id="PF02514"/>
    </source>
</evidence>
<evidence type="ECO:0000313" key="6">
    <source>
        <dbReference type="Proteomes" id="UP000053087"/>
    </source>
</evidence>
<sequence length="1769" mass="196462">MHKKAYLLFLGALLFLMFIPGVLADENKINITYIAYSPSDALELASKTNQYSKSIEYTYIPAYNSTTNGASDELLAAGKSGFLKTQDVVFCQMLGKSVYEPMDESFKAASDNGASLLAIQSADTPSYFAYDSNGSVSDSISNYYNNMGTEGNGLKNAEDLLIYLATEYGGLSETSADSNNTNESSGNESSLENTTDSTTGSTTDSTTGSTTNSTTDSTNDSTNDSNRTNMNLGNEFLFILGSEVNEPALRNAASNSDISSELNVTIFSMNDAVPEGFDFSKYSMVFIESQDESAVNAWATGINSTKESGSMVIGYNLSSNITFPNVDLYSDNYTDIERYWVQGGETNMENMLKLMGQKFSGVWEGETIAQPEILRLKTNITYITNSHTNIFYLNNVLSERSIITDLFNVNVIYGMGGKEIAANLSSLPQQDVIILYMIGYNDLPEFKDLLLSARANGTQIGLVATSDVYGLATVNMDDLPYSPIKSYIYRDGYINMENFVRSIGAVFKNIYIEHSPAVAPSIPNHGIYHPDAFPRIFENSTGYLEWYADNGYNASAPTIGLIITHNIPKERISLSAEDAIIRNLESKGYNVICSTYKVAAEDVDYFTNNGTVLVDCIISLKGFTLNYEDQEKGVEYLKKYNVPVLKAVEDASQSPDQFNESERGLGLIMAPSSVIQPEIDGCTDYIWVAGYVQDPETQQYYYSPHLDQVDWLCNRAIAWAELGRTNNADKKVSILYWNHEGGKNDIGASYLDIGSSFTLLLEQMRAEGYYVGNETIPNGSEFMDLFIESRNVGAWSPGELEKVVNSGNVTLLPVNEYLEWYNTLPESVRTGIEGTWGEAPGNIMINENESGKYFVIPTVQLGNVNFIPQPSKAGLSDDSLIYHNTSIPPTHQYLATYFWINKVYDADAIIHFGTHGSQEWLAGKELGISRYDYPALMVDDTPVIYPYIMDNVGEGTQAKRRGNAVIIDHLTPPIVTAGIYGDLATMDEKINNYQTSVSENDTAMMAFYRNSTIELYTNLSMENDLGVTPDELRTMSEDEFGGFVSNTVHDYLDQLKSTLMPYGVHTLGVAPENEKLVWMVKSLLRSHFVDHIYNIMPKNSSIEEDWESVADALAMDLLNATLLNETNVSTAQLEVLSLTNDTIAEDLNLGMEYADKLNQSTLEINQTLRALDAEYIEPGPGNDPIRNPEALPTGRNFYSFDQRKFPDEETTAMGTILADQLVKDYYDSHNGTYPEKVSYTLWAMETMRHHGLMEAQIYALLGVSPVRNNGVLTGFTVIPLEEMNHPRIDVLIQSSGMYRDTFPYQLELIDTALRTVAELNETNETNYVRWNSLKMEDELLASGYNNTTAEYLSRCRIFSEAIGDYGNGMPDAIAASDTWENETKLADLFISKTSYVYGQDLSGNGLWGENHEDLLTMNLLDIDAAIHSDSTNLFGIIDGDDYYGYLGGIGLTVRALTGETPEMYIASLENVDNLQIISLKEALRTELRARYYNPKWINGMMEADYAGARQMMKFTEYIWGWDVTNPDLVTDSDWNEIYDIYVNDKYDLGLDEFLKTDNPYQYQAMTARMLETSRKGYWDASDEVIQNLVKEYAESVVKDGVTCCHHTCGNALLDEYVQGVMSVPDVVNQATADEYKRLMQEATTAPQQPSESSSSSSSHRSHSTGSATVVSKDSAPRNQTSSARESTHNQTVKDSDAGYGMDSPEPAPEARQTSQTSDSNYVEGYEMQKSPVEEKESGGTSFSGADIIGILFVVAAVGGIYMGFRKKKF</sequence>
<dbReference type="InterPro" id="IPR003672">
    <property type="entry name" value="CobN/Mg_chltase"/>
</dbReference>
<dbReference type="GeneID" id="53687473"/>
<organism evidence="4 6">
    <name type="scientific">Methanosarcina flavescens</name>
    <dbReference type="NCBI Taxonomy" id="1715806"/>
    <lineage>
        <taxon>Archaea</taxon>
        <taxon>Methanobacteriati</taxon>
        <taxon>Methanobacteriota</taxon>
        <taxon>Stenosarchaea group</taxon>
        <taxon>Methanomicrobia</taxon>
        <taxon>Methanosarcinales</taxon>
        <taxon>Methanosarcinaceae</taxon>
        <taxon>Methanosarcina</taxon>
    </lineage>
</organism>
<dbReference type="Proteomes" id="UP000585579">
    <property type="component" value="Unassembled WGS sequence"/>
</dbReference>
<dbReference type="PANTHER" id="PTHR44119:SF4">
    <property type="entry name" value="AEROBIC COBALTOCHELATASE SUBUNIT COBN"/>
    <property type="match status" value="1"/>
</dbReference>
<feature type="transmembrane region" description="Helical" evidence="2">
    <location>
        <begin position="1747"/>
        <end position="1764"/>
    </location>
</feature>
<evidence type="ECO:0000256" key="2">
    <source>
        <dbReference type="SAM" id="Phobius"/>
    </source>
</evidence>
<feature type="compositionally biased region" description="Polar residues" evidence="1">
    <location>
        <begin position="1711"/>
        <end position="1720"/>
    </location>
</feature>
<dbReference type="EMBL" id="JAAYQL010000034">
    <property type="protein sequence ID" value="NLK32422.1"/>
    <property type="molecule type" value="Genomic_DNA"/>
</dbReference>
<dbReference type="CDD" id="cd10150">
    <property type="entry name" value="CobN_like"/>
    <property type="match status" value="1"/>
</dbReference>
<dbReference type="RefSeq" id="WP_054297894.1">
    <property type="nucleotide sequence ID" value="NZ_CP032683.1"/>
</dbReference>
<protein>
    <submittedName>
        <fullName evidence="4">Cobaltochelatase subunit CobN</fullName>
    </submittedName>
</protein>
<reference evidence="4" key="2">
    <citation type="submission" date="2018-10" db="EMBL/GenBank/DDBJ databases">
        <authorList>
            <person name="Fischer M.A."/>
            <person name="Kern T."/>
            <person name="Deppenmeier U."/>
            <person name="Schmitz R.A."/>
            <person name="Rother M."/>
        </authorList>
    </citation>
    <scope>NUCLEOTIDE SEQUENCE</scope>
    <source>
        <strain evidence="4">E03.2</strain>
    </source>
</reference>
<keyword evidence="6" id="KW-1185">Reference proteome</keyword>
<keyword evidence="2" id="KW-1133">Transmembrane helix</keyword>
<feature type="compositionally biased region" description="Basic and acidic residues" evidence="1">
    <location>
        <begin position="1685"/>
        <end position="1696"/>
    </location>
</feature>
<dbReference type="OrthoDB" id="192131at2157"/>
<feature type="region of interest" description="Disordered" evidence="1">
    <location>
        <begin position="173"/>
        <end position="228"/>
    </location>
</feature>
<reference evidence="4 6" key="1">
    <citation type="journal article" date="2016" name="Int. J. Syst. Evol. Microbiol.">
        <title>Methanosarcina flavescens sp. nov., a methanogenic archaeon isolated from a full-scale anaerobic digester.</title>
        <authorList>
            <person name="Kern T."/>
            <person name="Fischer M.A."/>
            <person name="Deppenmeier U."/>
            <person name="Schmitz R.A."/>
            <person name="Rother M."/>
        </authorList>
    </citation>
    <scope>NUCLEOTIDE SEQUENCE [LARGE SCALE GENOMIC DNA]</scope>
    <source>
        <strain evidence="4 6">E03.2</strain>
    </source>
</reference>
<gene>
    <name evidence="4" type="ORF">AOB57_005075</name>
    <name evidence="5" type="ORF">GX302_06185</name>
</gene>
<evidence type="ECO:0000313" key="5">
    <source>
        <dbReference type="EMBL" id="NLK32422.1"/>
    </source>
</evidence>
<feature type="domain" description="CobN/magnesium chelatase" evidence="3">
    <location>
        <begin position="486"/>
        <end position="1584"/>
    </location>
</feature>
<reference evidence="5 7" key="3">
    <citation type="journal article" date="2020" name="Biotechnol. Biofuels">
        <title>New insights from the biogas microbiome by comprehensive genome-resolved metagenomics of nearly 1600 species originating from multiple anaerobic digesters.</title>
        <authorList>
            <person name="Campanaro S."/>
            <person name="Treu L."/>
            <person name="Rodriguez-R L.M."/>
            <person name="Kovalovszki A."/>
            <person name="Ziels R.M."/>
            <person name="Maus I."/>
            <person name="Zhu X."/>
            <person name="Kougias P.G."/>
            <person name="Basile A."/>
            <person name="Luo G."/>
            <person name="Schluter A."/>
            <person name="Konstantinidis K.T."/>
            <person name="Angelidaki I."/>
        </authorList>
    </citation>
    <scope>NUCLEOTIDE SEQUENCE [LARGE SCALE GENOMIC DNA]</scope>
    <source>
        <strain evidence="5">AS22ysBPME_46</strain>
    </source>
</reference>
<keyword evidence="2" id="KW-0812">Transmembrane</keyword>
<accession>A0A660HQX5</accession>
<dbReference type="EMBL" id="CP032683">
    <property type="protein sequence ID" value="AYK14643.1"/>
    <property type="molecule type" value="Genomic_DNA"/>
</dbReference>
<feature type="region of interest" description="Disordered" evidence="1">
    <location>
        <begin position="1641"/>
        <end position="1720"/>
    </location>
</feature>
<feature type="compositionally biased region" description="Low complexity" evidence="1">
    <location>
        <begin position="1650"/>
        <end position="1666"/>
    </location>
</feature>
<evidence type="ECO:0000313" key="4">
    <source>
        <dbReference type="EMBL" id="AYK14643.1"/>
    </source>
</evidence>
<feature type="compositionally biased region" description="Polar residues" evidence="1">
    <location>
        <begin position="1667"/>
        <end position="1684"/>
    </location>
</feature>
<dbReference type="Proteomes" id="UP000053087">
    <property type="component" value="Chromosome"/>
</dbReference>
<proteinExistence type="predicted"/>
<dbReference type="Pfam" id="PF02514">
    <property type="entry name" value="CobN-Mg_chel"/>
    <property type="match status" value="1"/>
</dbReference>
<evidence type="ECO:0000256" key="1">
    <source>
        <dbReference type="SAM" id="MobiDB-lite"/>
    </source>
</evidence>
<keyword evidence="2" id="KW-0472">Membrane</keyword>